<gene>
    <name evidence="5" type="ORF">DW116_10325</name>
    <name evidence="4" type="ORF">DW672_10210</name>
</gene>
<sequence length="211" mass="24284">MAKQVEGISEKVELCAKKEFLEKGYVDASLRTIAAEAGTTTGTIYSRYGGKEGLFSAIVEPVAKEFTGIFIGVQEKFHAIESDRQAVSLDDYAEDGMKQLVKYMYAHLEEFQILVKSSYGTRFQDFVEHLVELETDYTYKFMEAIGLRFKDGKPLTKNFMHIMNKALFESFFEVIRHDMSEEEAWEYIEMLEKYHSAGWNIIYGECCSIND</sequence>
<dbReference type="PROSITE" id="PS50977">
    <property type="entry name" value="HTH_TETR_2"/>
    <property type="match status" value="1"/>
</dbReference>
<evidence type="ECO:0000313" key="4">
    <source>
        <dbReference type="EMBL" id="RHF58769.1"/>
    </source>
</evidence>
<evidence type="ECO:0000313" key="6">
    <source>
        <dbReference type="Proteomes" id="UP000284902"/>
    </source>
</evidence>
<evidence type="ECO:0000256" key="2">
    <source>
        <dbReference type="PROSITE-ProRule" id="PRU00335"/>
    </source>
</evidence>
<dbReference type="Gene3D" id="1.10.357.10">
    <property type="entry name" value="Tetracycline Repressor, domain 2"/>
    <property type="match status" value="1"/>
</dbReference>
<proteinExistence type="predicted"/>
<evidence type="ECO:0000256" key="1">
    <source>
        <dbReference type="ARBA" id="ARBA00023125"/>
    </source>
</evidence>
<dbReference type="AlphaFoldDB" id="A0A414P2I3"/>
<reference evidence="6 7" key="1">
    <citation type="submission" date="2018-08" db="EMBL/GenBank/DDBJ databases">
        <title>A genome reference for cultivated species of the human gut microbiota.</title>
        <authorList>
            <person name="Zou Y."/>
            <person name="Xue W."/>
            <person name="Luo G."/>
        </authorList>
    </citation>
    <scope>NUCLEOTIDE SEQUENCE [LARGE SCALE GENOMIC DNA]</scope>
    <source>
        <strain evidence="5 7">AM09-9</strain>
        <strain evidence="4 6">AM25-1LB</strain>
    </source>
</reference>
<evidence type="ECO:0000313" key="5">
    <source>
        <dbReference type="EMBL" id="RHJ59918.1"/>
    </source>
</evidence>
<dbReference type="EMBL" id="QRMI01000028">
    <property type="protein sequence ID" value="RHJ59918.1"/>
    <property type="molecule type" value="Genomic_DNA"/>
</dbReference>
<feature type="domain" description="HTH tetR-type" evidence="3">
    <location>
        <begin position="6"/>
        <end position="66"/>
    </location>
</feature>
<dbReference type="InterPro" id="IPR009057">
    <property type="entry name" value="Homeodomain-like_sf"/>
</dbReference>
<dbReference type="InterPro" id="IPR001647">
    <property type="entry name" value="HTH_TetR"/>
</dbReference>
<dbReference type="Proteomes" id="UP000284902">
    <property type="component" value="Unassembled WGS sequence"/>
</dbReference>
<dbReference type="EMBL" id="QRHG01000028">
    <property type="protein sequence ID" value="RHF58769.1"/>
    <property type="molecule type" value="Genomic_DNA"/>
</dbReference>
<feature type="DNA-binding region" description="H-T-H motif" evidence="2">
    <location>
        <begin position="29"/>
        <end position="48"/>
    </location>
</feature>
<comment type="caution">
    <text evidence="4">The sequence shown here is derived from an EMBL/GenBank/DDBJ whole genome shotgun (WGS) entry which is preliminary data.</text>
</comment>
<keyword evidence="1 2" id="KW-0238">DNA-binding</keyword>
<dbReference type="Pfam" id="PF00440">
    <property type="entry name" value="TetR_N"/>
    <property type="match status" value="1"/>
</dbReference>
<dbReference type="GO" id="GO:0003677">
    <property type="term" value="F:DNA binding"/>
    <property type="evidence" value="ECO:0007669"/>
    <property type="project" value="UniProtKB-UniRule"/>
</dbReference>
<dbReference type="GeneID" id="77333415"/>
<name>A0A414P2I3_9FIRM</name>
<evidence type="ECO:0000259" key="3">
    <source>
        <dbReference type="PROSITE" id="PS50977"/>
    </source>
</evidence>
<evidence type="ECO:0000313" key="7">
    <source>
        <dbReference type="Proteomes" id="UP000285832"/>
    </source>
</evidence>
<dbReference type="SUPFAM" id="SSF46689">
    <property type="entry name" value="Homeodomain-like"/>
    <property type="match status" value="1"/>
</dbReference>
<accession>A0A414P2I3</accession>
<dbReference type="RefSeq" id="WP_005608885.1">
    <property type="nucleotide sequence ID" value="NZ_CABKOA010000041.1"/>
</dbReference>
<protein>
    <submittedName>
        <fullName evidence="4">TetR/AcrR family transcriptional regulator</fullName>
    </submittedName>
</protein>
<dbReference type="Proteomes" id="UP000285832">
    <property type="component" value="Unassembled WGS sequence"/>
</dbReference>
<organism evidence="4 6">
    <name type="scientific">[Ruminococcus] lactaris</name>
    <dbReference type="NCBI Taxonomy" id="46228"/>
    <lineage>
        <taxon>Bacteria</taxon>
        <taxon>Bacillati</taxon>
        <taxon>Bacillota</taxon>
        <taxon>Clostridia</taxon>
        <taxon>Lachnospirales</taxon>
        <taxon>Lachnospiraceae</taxon>
        <taxon>Mediterraneibacter</taxon>
    </lineage>
</organism>